<feature type="signal peptide" evidence="1">
    <location>
        <begin position="1"/>
        <end position="40"/>
    </location>
</feature>
<proteinExistence type="predicted"/>
<comment type="caution">
    <text evidence="3">The sequence shown here is derived from an EMBL/GenBank/DDBJ whole genome shotgun (WGS) entry which is preliminary data.</text>
</comment>
<dbReference type="AlphaFoldDB" id="A0A3M2HVP8"/>
<name>A0A3M2HVP8_9GAMM</name>
<keyword evidence="4" id="KW-1185">Reference proteome</keyword>
<evidence type="ECO:0000313" key="3">
    <source>
        <dbReference type="EMBL" id="RMH90992.1"/>
    </source>
</evidence>
<sequence length="185" mass="19205">MVKINQLPIRLRINNCECIIMSTRALLLVLLLGSAFSTQASPIPCPPGSVPIPGQGRCGAPAEASAIRSSSGKAPSAPVHSEIWEDRYGAIAQDFDTGAGGTAEDQKSKREAERLALQRCGTGNCKIVSSIRNSCQAAAAGGGGVAFGAGGGQDIAKRNALLKCQSDGSKCIIKYSDCSFPIRVR</sequence>
<organism evidence="3 4">
    <name type="scientific">Solilutibacter pythonis</name>
    <dbReference type="NCBI Taxonomy" id="2483112"/>
    <lineage>
        <taxon>Bacteria</taxon>
        <taxon>Pseudomonadati</taxon>
        <taxon>Pseudomonadota</taxon>
        <taxon>Gammaproteobacteria</taxon>
        <taxon>Lysobacterales</taxon>
        <taxon>Lysobacteraceae</taxon>
        <taxon>Solilutibacter</taxon>
    </lineage>
</organism>
<dbReference type="Proteomes" id="UP000275012">
    <property type="component" value="Unassembled WGS sequence"/>
</dbReference>
<feature type="chain" id="PRO_5018090335" evidence="1">
    <location>
        <begin position="41"/>
        <end position="185"/>
    </location>
</feature>
<reference evidence="3 4" key="1">
    <citation type="submission" date="2018-10" db="EMBL/GenBank/DDBJ databases">
        <title>Proposal of Lysobacter pythonis sp. nov. isolated from royal pythons (Python regius).</title>
        <authorList>
            <person name="Hans-Juergen B."/>
            <person name="Huptas C."/>
            <person name="Sandra B."/>
            <person name="Igor L."/>
            <person name="Joachim S."/>
            <person name="Siegfried S."/>
            <person name="Mareike W."/>
            <person name="Peter K."/>
        </authorList>
    </citation>
    <scope>NUCLEOTIDE SEQUENCE [LARGE SCALE GENOMIC DNA]</scope>
    <source>
        <strain evidence="3 4">4284/11</strain>
    </source>
</reference>
<dbReference type="EMBL" id="RFLY01000011">
    <property type="protein sequence ID" value="RMH90992.1"/>
    <property type="molecule type" value="Genomic_DNA"/>
</dbReference>
<evidence type="ECO:0000259" key="2">
    <source>
        <dbReference type="Pfam" id="PF13827"/>
    </source>
</evidence>
<accession>A0A3M2HVP8</accession>
<evidence type="ECO:0000256" key="1">
    <source>
        <dbReference type="SAM" id="SignalP"/>
    </source>
</evidence>
<feature type="domain" description="DUF4189" evidence="2">
    <location>
        <begin position="88"/>
        <end position="178"/>
    </location>
</feature>
<gene>
    <name evidence="3" type="ORF">EBB59_08570</name>
</gene>
<protein>
    <submittedName>
        <fullName evidence="3">DUF4189 domain-containing protein</fullName>
    </submittedName>
</protein>
<dbReference type="Pfam" id="PF13827">
    <property type="entry name" value="DUF4189"/>
    <property type="match status" value="1"/>
</dbReference>
<keyword evidence="1" id="KW-0732">Signal</keyword>
<dbReference type="InterPro" id="IPR025240">
    <property type="entry name" value="DUF4189"/>
</dbReference>
<evidence type="ECO:0000313" key="4">
    <source>
        <dbReference type="Proteomes" id="UP000275012"/>
    </source>
</evidence>